<dbReference type="OrthoDB" id="10264220at2759"/>
<dbReference type="GO" id="GO:0007035">
    <property type="term" value="P:vacuolar acidification"/>
    <property type="evidence" value="ECO:0007669"/>
    <property type="project" value="TreeGrafter"/>
</dbReference>
<feature type="transmembrane region" description="Helical" evidence="8">
    <location>
        <begin position="266"/>
        <end position="291"/>
    </location>
</feature>
<keyword evidence="10" id="KW-1185">Reference proteome</keyword>
<dbReference type="InterPro" id="IPR002490">
    <property type="entry name" value="V-ATPase_116kDa_su"/>
</dbReference>
<sequence>MANQNQALDLDPEQSSIATYPMPSQHGYECNRIYTVTGLLRAEKALAFRKVIWRVCAQNALVQFFDIDNPIDDARAEEFVQKKIFLIMCQGDKLYEKIKKICDGFHASQYPLPDDEDHYRRLCMKVEQDLKDIQVVIEQTRQQHLKILKTVSQPQQFPTWIVQVTKLRAIFATMNMFQKTEKGFFAEGWCALNDYHLLNGVVEEINVRTGILGQAVVEKVSTTSTPPTYFRLNRFTQGFQNIVDSYGIATYREMNPAPYTIITFPFLFAMMFADAGHGFIMMLFGLWMVLFERRLQGKNNNEIWLMFFDGRYIILLMGIFSMYTGSVYNDIFAKSYNLFGTSFDPMASKMFANQTQYNDTFFDKKLEFYVPKGGDRTYPYGIDPAWQISSNKILFLNSFKMKLS</sequence>
<keyword evidence="6 8" id="KW-0406">Ion transport</keyword>
<comment type="subcellular location">
    <subcellularLocation>
        <location evidence="1">Membrane</location>
        <topology evidence="1">Multi-pass membrane protein</topology>
    </subcellularLocation>
</comment>
<evidence type="ECO:0000256" key="3">
    <source>
        <dbReference type="ARBA" id="ARBA00022448"/>
    </source>
</evidence>
<keyword evidence="5 8" id="KW-1133">Transmembrane helix</keyword>
<comment type="caution">
    <text evidence="9">The sequence shown here is derived from an EMBL/GenBank/DDBJ whole genome shotgun (WGS) entry which is preliminary data.</text>
</comment>
<evidence type="ECO:0000313" key="9">
    <source>
        <dbReference type="EMBL" id="OTF71072.1"/>
    </source>
</evidence>
<keyword evidence="4 8" id="KW-0812">Transmembrane</keyword>
<keyword evidence="3 8" id="KW-0813">Transport</keyword>
<dbReference type="AlphaFoldDB" id="A0A1Y3ARH5"/>
<keyword evidence="7 8" id="KW-0472">Membrane</keyword>
<proteinExistence type="inferred from homology"/>
<evidence type="ECO:0000256" key="5">
    <source>
        <dbReference type="ARBA" id="ARBA00022989"/>
    </source>
</evidence>
<reference evidence="9 10" key="1">
    <citation type="submission" date="2017-03" db="EMBL/GenBank/DDBJ databases">
        <title>Genome Survey of Euroglyphus maynei.</title>
        <authorList>
            <person name="Arlian L.G."/>
            <person name="Morgan M.S."/>
            <person name="Rider S.D."/>
        </authorList>
    </citation>
    <scope>NUCLEOTIDE SEQUENCE [LARGE SCALE GENOMIC DNA]</scope>
    <source>
        <strain evidence="9">Arlian Lab</strain>
        <tissue evidence="9">Whole body</tissue>
    </source>
</reference>
<feature type="transmembrane region" description="Helical" evidence="8">
    <location>
        <begin position="303"/>
        <end position="323"/>
    </location>
</feature>
<dbReference type="PANTHER" id="PTHR11629">
    <property type="entry name" value="VACUOLAR PROTON ATPASES"/>
    <property type="match status" value="1"/>
</dbReference>
<feature type="non-terminal residue" evidence="9">
    <location>
        <position position="404"/>
    </location>
</feature>
<comment type="caution">
    <text evidence="8">Lacks conserved residue(s) required for the propagation of feature annotation.</text>
</comment>
<evidence type="ECO:0000313" key="10">
    <source>
        <dbReference type="Proteomes" id="UP000194236"/>
    </source>
</evidence>
<dbReference type="GO" id="GO:0033179">
    <property type="term" value="C:proton-transporting V-type ATPase, V0 domain"/>
    <property type="evidence" value="ECO:0007669"/>
    <property type="project" value="InterPro"/>
</dbReference>
<evidence type="ECO:0000256" key="4">
    <source>
        <dbReference type="ARBA" id="ARBA00022692"/>
    </source>
</evidence>
<accession>A0A1Y3ARH5</accession>
<comment type="similarity">
    <text evidence="2 8">Belongs to the V-ATPase 116 kDa subunit family.</text>
</comment>
<dbReference type="GO" id="GO:0046961">
    <property type="term" value="F:proton-transporting ATPase activity, rotational mechanism"/>
    <property type="evidence" value="ECO:0007669"/>
    <property type="project" value="InterPro"/>
</dbReference>
<dbReference type="GO" id="GO:0016471">
    <property type="term" value="C:vacuolar proton-transporting V-type ATPase complex"/>
    <property type="evidence" value="ECO:0007669"/>
    <property type="project" value="TreeGrafter"/>
</dbReference>
<dbReference type="GO" id="GO:0051117">
    <property type="term" value="F:ATPase binding"/>
    <property type="evidence" value="ECO:0007669"/>
    <property type="project" value="TreeGrafter"/>
</dbReference>
<evidence type="ECO:0000256" key="6">
    <source>
        <dbReference type="ARBA" id="ARBA00023065"/>
    </source>
</evidence>
<dbReference type="GO" id="GO:0005886">
    <property type="term" value="C:plasma membrane"/>
    <property type="evidence" value="ECO:0007669"/>
    <property type="project" value="TreeGrafter"/>
</dbReference>
<dbReference type="PANTHER" id="PTHR11629:SF63">
    <property type="entry name" value="V-TYPE PROTON ATPASE SUBUNIT A"/>
    <property type="match status" value="1"/>
</dbReference>
<evidence type="ECO:0000256" key="7">
    <source>
        <dbReference type="ARBA" id="ARBA00023136"/>
    </source>
</evidence>
<evidence type="ECO:0000256" key="1">
    <source>
        <dbReference type="ARBA" id="ARBA00004141"/>
    </source>
</evidence>
<dbReference type="EMBL" id="MUJZ01062680">
    <property type="protein sequence ID" value="OTF71072.1"/>
    <property type="molecule type" value="Genomic_DNA"/>
</dbReference>
<name>A0A1Y3ARH5_EURMA</name>
<evidence type="ECO:0000256" key="8">
    <source>
        <dbReference type="RuleBase" id="RU361189"/>
    </source>
</evidence>
<protein>
    <recommendedName>
        <fullName evidence="8">V-type proton ATPase subunit a</fullName>
    </recommendedName>
</protein>
<keyword evidence="8" id="KW-0375">Hydrogen ion transport</keyword>
<comment type="function">
    <text evidence="8">Essential component of the vacuolar proton pump (V-ATPase), a multimeric enzyme that catalyzes the translocation of protons across the membranes. Required for assembly and activity of the V-ATPase.</text>
</comment>
<dbReference type="Proteomes" id="UP000194236">
    <property type="component" value="Unassembled WGS sequence"/>
</dbReference>
<organism evidence="9 10">
    <name type="scientific">Euroglyphus maynei</name>
    <name type="common">Mayne's house dust mite</name>
    <dbReference type="NCBI Taxonomy" id="6958"/>
    <lineage>
        <taxon>Eukaryota</taxon>
        <taxon>Metazoa</taxon>
        <taxon>Ecdysozoa</taxon>
        <taxon>Arthropoda</taxon>
        <taxon>Chelicerata</taxon>
        <taxon>Arachnida</taxon>
        <taxon>Acari</taxon>
        <taxon>Acariformes</taxon>
        <taxon>Sarcoptiformes</taxon>
        <taxon>Astigmata</taxon>
        <taxon>Psoroptidia</taxon>
        <taxon>Analgoidea</taxon>
        <taxon>Pyroglyphidae</taxon>
        <taxon>Pyroglyphinae</taxon>
        <taxon>Euroglyphus</taxon>
    </lineage>
</organism>
<dbReference type="Pfam" id="PF01496">
    <property type="entry name" value="V_ATPase_I"/>
    <property type="match status" value="1"/>
</dbReference>
<evidence type="ECO:0000256" key="2">
    <source>
        <dbReference type="ARBA" id="ARBA00009904"/>
    </source>
</evidence>
<gene>
    <name evidence="9" type="ORF">BLA29_005975</name>
</gene>